<proteinExistence type="predicted"/>
<protein>
    <recommendedName>
        <fullName evidence="15">C4-dicarboxylate transport sensor protein DctB</fullName>
        <ecNumber evidence="3">2.7.13.3</ecNumber>
    </recommendedName>
</protein>
<dbReference type="Gene3D" id="3.30.450.20">
    <property type="entry name" value="PAS domain"/>
    <property type="match status" value="2"/>
</dbReference>
<name>A0A3P3VN83_9GAMM</name>
<dbReference type="GO" id="GO:0005524">
    <property type="term" value="F:ATP binding"/>
    <property type="evidence" value="ECO:0007669"/>
    <property type="project" value="UniProtKB-KW"/>
</dbReference>
<reference evidence="19 20" key="2">
    <citation type="submission" date="2018-12" db="EMBL/GenBank/DDBJ databases">
        <title>Simiduia agarivorans gen. nov., sp. nov., a marine, agarolytic bacterium isolated from shallow coastal water from Keelung, Taiwan.</title>
        <authorList>
            <person name="Shieh W.Y."/>
        </authorList>
    </citation>
    <scope>NUCLEOTIDE SEQUENCE [LARGE SCALE GENOMIC DNA]</scope>
    <source>
        <strain evidence="19 20">GTF-13</strain>
    </source>
</reference>
<evidence type="ECO:0000256" key="7">
    <source>
        <dbReference type="ARBA" id="ARBA00022679"/>
    </source>
</evidence>
<dbReference type="GO" id="GO:0005886">
    <property type="term" value="C:plasma membrane"/>
    <property type="evidence" value="ECO:0007669"/>
    <property type="project" value="UniProtKB-SubCell"/>
</dbReference>
<evidence type="ECO:0000256" key="13">
    <source>
        <dbReference type="ARBA" id="ARBA00023012"/>
    </source>
</evidence>
<dbReference type="EMBL" id="QWEZ01000001">
    <property type="protein sequence ID" value="RRJ84070.1"/>
    <property type="molecule type" value="Genomic_DNA"/>
</dbReference>
<evidence type="ECO:0000259" key="18">
    <source>
        <dbReference type="PROSITE" id="PS50109"/>
    </source>
</evidence>
<evidence type="ECO:0000256" key="9">
    <source>
        <dbReference type="ARBA" id="ARBA00022741"/>
    </source>
</evidence>
<evidence type="ECO:0000256" key="6">
    <source>
        <dbReference type="ARBA" id="ARBA00022553"/>
    </source>
</evidence>
<dbReference type="InterPro" id="IPR033479">
    <property type="entry name" value="dCache_1"/>
</dbReference>
<dbReference type="EC" id="2.7.13.3" evidence="3"/>
<feature type="transmembrane region" description="Helical" evidence="17">
    <location>
        <begin position="308"/>
        <end position="330"/>
    </location>
</feature>
<dbReference type="PROSITE" id="PS50109">
    <property type="entry name" value="HIS_KIN"/>
    <property type="match status" value="1"/>
</dbReference>
<dbReference type="SUPFAM" id="SSF103190">
    <property type="entry name" value="Sensory domain-like"/>
    <property type="match status" value="1"/>
</dbReference>
<dbReference type="PANTHER" id="PTHR43065">
    <property type="entry name" value="SENSOR HISTIDINE KINASE"/>
    <property type="match status" value="1"/>
</dbReference>
<dbReference type="SUPFAM" id="SSF55874">
    <property type="entry name" value="ATPase domain of HSP90 chaperone/DNA topoisomerase II/histidine kinase"/>
    <property type="match status" value="1"/>
</dbReference>
<evidence type="ECO:0000256" key="15">
    <source>
        <dbReference type="ARBA" id="ARBA00073143"/>
    </source>
</evidence>
<dbReference type="Gene3D" id="1.10.287.130">
    <property type="match status" value="1"/>
</dbReference>
<keyword evidence="11" id="KW-0067">ATP-binding</keyword>
<dbReference type="InterPro" id="IPR017055">
    <property type="entry name" value="Sig_transdc_His_kinase_DctB"/>
</dbReference>
<dbReference type="InterPro" id="IPR003661">
    <property type="entry name" value="HisK_dim/P_dom"/>
</dbReference>
<evidence type="ECO:0000256" key="17">
    <source>
        <dbReference type="SAM" id="Phobius"/>
    </source>
</evidence>
<keyword evidence="16" id="KW-0175">Coiled coil</keyword>
<keyword evidence="12 17" id="KW-1133">Transmembrane helix</keyword>
<dbReference type="GO" id="GO:0000155">
    <property type="term" value="F:phosphorelay sensor kinase activity"/>
    <property type="evidence" value="ECO:0007669"/>
    <property type="project" value="InterPro"/>
</dbReference>
<keyword evidence="14 17" id="KW-0472">Membrane</keyword>
<dbReference type="Pfam" id="PF00512">
    <property type="entry name" value="HisKA"/>
    <property type="match status" value="1"/>
</dbReference>
<evidence type="ECO:0000256" key="8">
    <source>
        <dbReference type="ARBA" id="ARBA00022692"/>
    </source>
</evidence>
<dbReference type="AlphaFoldDB" id="A0A3P3VN83"/>
<dbReference type="SUPFAM" id="SSF47384">
    <property type="entry name" value="Homodimeric domain of signal transducing histidine kinase"/>
    <property type="match status" value="1"/>
</dbReference>
<dbReference type="InterPro" id="IPR036890">
    <property type="entry name" value="HATPase_C_sf"/>
</dbReference>
<dbReference type="Proteomes" id="UP000280792">
    <property type="component" value="Unassembled WGS sequence"/>
</dbReference>
<keyword evidence="6" id="KW-0597">Phosphoprotein</keyword>
<keyword evidence="20" id="KW-1185">Reference proteome</keyword>
<keyword evidence="9" id="KW-0547">Nucleotide-binding</keyword>
<dbReference type="FunFam" id="3.30.450.20:FF:000127">
    <property type="entry name" value="C4-dicarboxylate transport sensor protein"/>
    <property type="match status" value="1"/>
</dbReference>
<reference evidence="19 20" key="1">
    <citation type="submission" date="2018-08" db="EMBL/GenBank/DDBJ databases">
        <authorList>
            <person name="Khan S.A."/>
        </authorList>
    </citation>
    <scope>NUCLEOTIDE SEQUENCE [LARGE SCALE GENOMIC DNA]</scope>
    <source>
        <strain evidence="19 20">GTF-13</strain>
    </source>
</reference>
<sequence>MSDLITFIHRRSAIMIGWLVVLFLLLVWISGSLARQVAYDHLQESALAQLQRYENSLGSILSRYQFIPELLGTNPLLKNFLQDKRDEQVSLRLNRYLQKMNEISNTSDIYLLDSQGTTVAASNWNLPTTFIGNNYSFRPYFTQAMEGRGGRYYALGMASGQRGYYFSYPITDAEDIIGVVVIKISLSDIESQWSSIRLADEPELLVTDPDSIAFISTRPQWLYHSLQPLGAVDWQRIGQERRYGDQPLGTLNARPGALPDSLLDSGAKVVTIIENNRTRTYLVNSLAMERAGWQLHLLSPTQPVRNQVLTTVIISAALYIIVVLLLLFLVERVRNVSRLRQAHDLLESRVVSRTADLSETNRRLLDEVEERQRTEQRLRETQDELIQAAKLAVMGQMSAGINHELNQPLAAIRSYAENARKFLERGRELNARANLDEIVQLTAHMSKIVAQFKVFSRKSSGARVSVSVNASLNAAINIIAPQMRQQGVECQVVGDELDLYVMGDMVRLEQVLINLLSNALQAMEGCPSQQLRVSLSSQSGRVIIEVHDSGEGIEETLLERIFEPFFTTKGVSQGLGLGLSISHRIIESMQGTMVAANHPLGGAVFRIELEQSQLQEGIQIA</sequence>
<evidence type="ECO:0000256" key="2">
    <source>
        <dbReference type="ARBA" id="ARBA00004429"/>
    </source>
</evidence>
<evidence type="ECO:0000256" key="3">
    <source>
        <dbReference type="ARBA" id="ARBA00012438"/>
    </source>
</evidence>
<keyword evidence="5" id="KW-0997">Cell inner membrane</keyword>
<dbReference type="InterPro" id="IPR036097">
    <property type="entry name" value="HisK_dim/P_sf"/>
</dbReference>
<evidence type="ECO:0000313" key="20">
    <source>
        <dbReference type="Proteomes" id="UP000280792"/>
    </source>
</evidence>
<evidence type="ECO:0000256" key="14">
    <source>
        <dbReference type="ARBA" id="ARBA00023136"/>
    </source>
</evidence>
<dbReference type="SMART" id="SM00388">
    <property type="entry name" value="HisKA"/>
    <property type="match status" value="1"/>
</dbReference>
<evidence type="ECO:0000313" key="19">
    <source>
        <dbReference type="EMBL" id="RRJ84070.1"/>
    </source>
</evidence>
<evidence type="ECO:0000256" key="1">
    <source>
        <dbReference type="ARBA" id="ARBA00000085"/>
    </source>
</evidence>
<accession>A0A3P3VN83</accession>
<keyword evidence="13" id="KW-0902">Two-component regulatory system</keyword>
<keyword evidence="8 17" id="KW-0812">Transmembrane</keyword>
<organism evidence="19 20">
    <name type="scientific">Aestuariirhabdus litorea</name>
    <dbReference type="NCBI Taxonomy" id="2528527"/>
    <lineage>
        <taxon>Bacteria</taxon>
        <taxon>Pseudomonadati</taxon>
        <taxon>Pseudomonadota</taxon>
        <taxon>Gammaproteobacteria</taxon>
        <taxon>Oceanospirillales</taxon>
        <taxon>Aestuariirhabdaceae</taxon>
        <taxon>Aestuariirhabdus</taxon>
    </lineage>
</organism>
<evidence type="ECO:0000256" key="4">
    <source>
        <dbReference type="ARBA" id="ARBA00022475"/>
    </source>
</evidence>
<evidence type="ECO:0000256" key="5">
    <source>
        <dbReference type="ARBA" id="ARBA00022519"/>
    </source>
</evidence>
<comment type="catalytic activity">
    <reaction evidence="1">
        <text>ATP + protein L-histidine = ADP + protein N-phospho-L-histidine.</text>
        <dbReference type="EC" id="2.7.13.3"/>
    </reaction>
</comment>
<evidence type="ECO:0000256" key="10">
    <source>
        <dbReference type="ARBA" id="ARBA00022777"/>
    </source>
</evidence>
<dbReference type="InterPro" id="IPR029151">
    <property type="entry name" value="Sensor-like_sf"/>
</dbReference>
<dbReference type="CDD" id="cd12914">
    <property type="entry name" value="PDC1_DGC_like"/>
    <property type="match status" value="1"/>
</dbReference>
<gene>
    <name evidence="19" type="ORF">D0544_02820</name>
</gene>
<evidence type="ECO:0000256" key="12">
    <source>
        <dbReference type="ARBA" id="ARBA00022989"/>
    </source>
</evidence>
<feature type="domain" description="Histidine kinase" evidence="18">
    <location>
        <begin position="400"/>
        <end position="613"/>
    </location>
</feature>
<keyword evidence="7" id="KW-0808">Transferase</keyword>
<evidence type="ECO:0000256" key="16">
    <source>
        <dbReference type="SAM" id="Coils"/>
    </source>
</evidence>
<evidence type="ECO:0000256" key="11">
    <source>
        <dbReference type="ARBA" id="ARBA00022840"/>
    </source>
</evidence>
<comment type="caution">
    <text evidence="19">The sequence shown here is derived from an EMBL/GenBank/DDBJ whole genome shotgun (WGS) entry which is preliminary data.</text>
</comment>
<dbReference type="PRINTS" id="PR00344">
    <property type="entry name" value="BCTRLSENSOR"/>
</dbReference>
<dbReference type="Pfam" id="PF02743">
    <property type="entry name" value="dCache_1"/>
    <property type="match status" value="1"/>
</dbReference>
<dbReference type="CDD" id="cd00082">
    <property type="entry name" value="HisKA"/>
    <property type="match status" value="1"/>
</dbReference>
<dbReference type="Pfam" id="PF02518">
    <property type="entry name" value="HATPase_c"/>
    <property type="match status" value="1"/>
</dbReference>
<dbReference type="SMART" id="SM00387">
    <property type="entry name" value="HATPase_c"/>
    <property type="match status" value="1"/>
</dbReference>
<dbReference type="RefSeq" id="WP_125014496.1">
    <property type="nucleotide sequence ID" value="NZ_QWEZ01000001.1"/>
</dbReference>
<keyword evidence="10 19" id="KW-0418">Kinase</keyword>
<comment type="subcellular location">
    <subcellularLocation>
        <location evidence="2">Cell inner membrane</location>
        <topology evidence="2">Multi-pass membrane protein</topology>
    </subcellularLocation>
</comment>
<dbReference type="FunFam" id="1.10.287.130:FF:000049">
    <property type="entry name" value="C4-dicarboxylate transport sensor protein DctB"/>
    <property type="match status" value="1"/>
</dbReference>
<dbReference type="PIRSF" id="PIRSF036431">
    <property type="entry name" value="STHK_DctB"/>
    <property type="match status" value="1"/>
</dbReference>
<dbReference type="PANTHER" id="PTHR43065:SF46">
    <property type="entry name" value="C4-DICARBOXYLATE TRANSPORT SENSOR PROTEIN DCTB"/>
    <property type="match status" value="1"/>
</dbReference>
<feature type="coiled-coil region" evidence="16">
    <location>
        <begin position="357"/>
        <end position="391"/>
    </location>
</feature>
<dbReference type="InterPro" id="IPR004358">
    <property type="entry name" value="Sig_transdc_His_kin-like_C"/>
</dbReference>
<dbReference type="Gene3D" id="3.30.565.10">
    <property type="entry name" value="Histidine kinase-like ATPase, C-terminal domain"/>
    <property type="match status" value="1"/>
</dbReference>
<keyword evidence="4" id="KW-1003">Cell membrane</keyword>
<dbReference type="InterPro" id="IPR003594">
    <property type="entry name" value="HATPase_dom"/>
</dbReference>
<dbReference type="InterPro" id="IPR005467">
    <property type="entry name" value="His_kinase_dom"/>
</dbReference>